<dbReference type="AlphaFoldDB" id="G2XU40"/>
<dbReference type="HOGENOM" id="CLU_1927263_0_0_1"/>
<accession>G2XU40</accession>
<name>G2XU40_BOTF4</name>
<evidence type="ECO:0000313" key="2">
    <source>
        <dbReference type="Proteomes" id="UP000008177"/>
    </source>
</evidence>
<protein>
    <recommendedName>
        <fullName evidence="3">F-box domain-containing protein</fullName>
    </recommendedName>
</protein>
<gene>
    <name evidence="1" type="ORF">BofuT4_P062200.1</name>
</gene>
<proteinExistence type="predicted"/>
<reference evidence="2" key="1">
    <citation type="journal article" date="2011" name="PLoS Genet.">
        <title>Genomic analysis of the necrotrophic fungal pathogens Sclerotinia sclerotiorum and Botrytis cinerea.</title>
        <authorList>
            <person name="Amselem J."/>
            <person name="Cuomo C.A."/>
            <person name="van Kan J.A."/>
            <person name="Viaud M."/>
            <person name="Benito E.P."/>
            <person name="Couloux A."/>
            <person name="Coutinho P.M."/>
            <person name="de Vries R.P."/>
            <person name="Dyer P.S."/>
            <person name="Fillinger S."/>
            <person name="Fournier E."/>
            <person name="Gout L."/>
            <person name="Hahn M."/>
            <person name="Kohn L."/>
            <person name="Lapalu N."/>
            <person name="Plummer K.M."/>
            <person name="Pradier J.M."/>
            <person name="Quevillon E."/>
            <person name="Sharon A."/>
            <person name="Simon A."/>
            <person name="ten Have A."/>
            <person name="Tudzynski B."/>
            <person name="Tudzynski P."/>
            <person name="Wincker P."/>
            <person name="Andrew M."/>
            <person name="Anthouard V."/>
            <person name="Beever R.E."/>
            <person name="Beffa R."/>
            <person name="Benoit I."/>
            <person name="Bouzid O."/>
            <person name="Brault B."/>
            <person name="Chen Z."/>
            <person name="Choquer M."/>
            <person name="Collemare J."/>
            <person name="Cotton P."/>
            <person name="Danchin E.G."/>
            <person name="Da Silva C."/>
            <person name="Gautier A."/>
            <person name="Giraud C."/>
            <person name="Giraud T."/>
            <person name="Gonzalez C."/>
            <person name="Grossetete S."/>
            <person name="Guldener U."/>
            <person name="Henrissat B."/>
            <person name="Howlett B.J."/>
            <person name="Kodira C."/>
            <person name="Kretschmer M."/>
            <person name="Lappartient A."/>
            <person name="Leroch M."/>
            <person name="Levis C."/>
            <person name="Mauceli E."/>
            <person name="Neuveglise C."/>
            <person name="Oeser B."/>
            <person name="Pearson M."/>
            <person name="Poulain J."/>
            <person name="Poussereau N."/>
            <person name="Quesneville H."/>
            <person name="Rascle C."/>
            <person name="Schumacher J."/>
            <person name="Segurens B."/>
            <person name="Sexton A."/>
            <person name="Silva E."/>
            <person name="Sirven C."/>
            <person name="Soanes D.M."/>
            <person name="Talbot N.J."/>
            <person name="Templeton M."/>
            <person name="Yandava C."/>
            <person name="Yarden O."/>
            <person name="Zeng Q."/>
            <person name="Rollins J.A."/>
            <person name="Lebrun M.H."/>
            <person name="Dickman M."/>
        </authorList>
    </citation>
    <scope>NUCLEOTIDE SEQUENCE [LARGE SCALE GENOMIC DNA]</scope>
    <source>
        <strain evidence="2">T4</strain>
    </source>
</reference>
<evidence type="ECO:0008006" key="3">
    <source>
        <dbReference type="Google" id="ProtNLM"/>
    </source>
</evidence>
<evidence type="ECO:0000313" key="1">
    <source>
        <dbReference type="EMBL" id="CCD44010.1"/>
    </source>
</evidence>
<dbReference type="EMBL" id="FQ790267">
    <property type="protein sequence ID" value="CCD44010.1"/>
    <property type="molecule type" value="Genomic_DNA"/>
</dbReference>
<sequence length="131" mass="15008">MPLLALANELLNAIIEFSDFSDARELCKTCHLLNKLATPHLYSAVTFDEKSEVNSPESPCPYFFLRTIVNRPDLAKFTKTFKCVWLLRADLEKIRRTFHRNLDDTNPAPDLWNLVLTKVNEASASKKQAKL</sequence>
<dbReference type="InParanoid" id="G2XU40"/>
<dbReference type="Proteomes" id="UP000008177">
    <property type="component" value="Unplaced contigs"/>
</dbReference>
<organism evidence="1 2">
    <name type="scientific">Botryotinia fuckeliana (strain T4)</name>
    <name type="common">Noble rot fungus</name>
    <name type="synonym">Botrytis cinerea</name>
    <dbReference type="NCBI Taxonomy" id="999810"/>
    <lineage>
        <taxon>Eukaryota</taxon>
        <taxon>Fungi</taxon>
        <taxon>Dikarya</taxon>
        <taxon>Ascomycota</taxon>
        <taxon>Pezizomycotina</taxon>
        <taxon>Leotiomycetes</taxon>
        <taxon>Helotiales</taxon>
        <taxon>Sclerotiniaceae</taxon>
        <taxon>Botrytis</taxon>
    </lineage>
</organism>